<sequence>MFTPGPVASTTSPAPSTFVHPALSWSDEGLVSIIPPHWLQFEPASKAFFTVTGLVISVIGCVAFLGNAVVVYGYHKSSKRGGSRSNDLVVNLAFCDMMMAAIVPPMYAVSSFHSRWVFGVSGCQFHGFVCSLCGTAAIMTITDVSSGLPHKIIPGEVAVHTVISFSTTLRFRVPASLSREYDHPFPYKDRNFRSGAFGVTASCGPSFRCCRASHHMYLRAIWWRVRSTCWTRAWPTGSTSASCALGSSSYP</sequence>
<keyword evidence="8" id="KW-0844">Vision</keyword>
<dbReference type="GO" id="GO:0007601">
    <property type="term" value="P:visual perception"/>
    <property type="evidence" value="ECO:0007669"/>
    <property type="project" value="UniProtKB-KW"/>
</dbReference>
<keyword evidence="6" id="KW-0675">Receptor</keyword>
<dbReference type="Proteomes" id="UP000186922">
    <property type="component" value="Unassembled WGS sequence"/>
</dbReference>
<evidence type="ECO:0000256" key="1">
    <source>
        <dbReference type="ARBA" id="ARBA00004141"/>
    </source>
</evidence>
<accession>A0A1D1V2V7</accession>
<keyword evidence="8" id="KW-0716">Sensory transduction</keyword>
<keyword evidence="5 9" id="KW-0472">Membrane</keyword>
<proteinExistence type="predicted"/>
<evidence type="ECO:0000313" key="11">
    <source>
        <dbReference type="EMBL" id="GAU95015.1"/>
    </source>
</evidence>
<dbReference type="InterPro" id="IPR050125">
    <property type="entry name" value="GPCR_opsins"/>
</dbReference>
<evidence type="ECO:0000313" key="12">
    <source>
        <dbReference type="Proteomes" id="UP000186922"/>
    </source>
</evidence>
<dbReference type="AlphaFoldDB" id="A0A1D1V2V7"/>
<dbReference type="PROSITE" id="PS50262">
    <property type="entry name" value="G_PROTEIN_RECEP_F1_2"/>
    <property type="match status" value="1"/>
</dbReference>
<dbReference type="OrthoDB" id="2105199at2759"/>
<evidence type="ECO:0000256" key="8">
    <source>
        <dbReference type="ARBA" id="ARBA00023305"/>
    </source>
</evidence>
<feature type="transmembrane region" description="Helical" evidence="9">
    <location>
        <begin position="47"/>
        <end position="74"/>
    </location>
</feature>
<dbReference type="GO" id="GO:0004930">
    <property type="term" value="F:G protein-coupled receptor activity"/>
    <property type="evidence" value="ECO:0007669"/>
    <property type="project" value="UniProtKB-KW"/>
</dbReference>
<keyword evidence="2 9" id="KW-0812">Transmembrane</keyword>
<evidence type="ECO:0000256" key="6">
    <source>
        <dbReference type="ARBA" id="ARBA00023170"/>
    </source>
</evidence>
<evidence type="ECO:0000256" key="3">
    <source>
        <dbReference type="ARBA" id="ARBA00022989"/>
    </source>
</evidence>
<gene>
    <name evidence="11" type="primary">RvY_06704-1</name>
    <name evidence="11" type="synonym">RvY_06704.1</name>
    <name evidence="11" type="ORF">RvY_06704</name>
</gene>
<comment type="subcellular location">
    <subcellularLocation>
        <location evidence="1">Membrane</location>
        <topology evidence="1">Multi-pass membrane protein</topology>
    </subcellularLocation>
</comment>
<dbReference type="Pfam" id="PF00001">
    <property type="entry name" value="7tm_1"/>
    <property type="match status" value="1"/>
</dbReference>
<protein>
    <recommendedName>
        <fullName evidence="10">G-protein coupled receptors family 1 profile domain-containing protein</fullName>
    </recommendedName>
</protein>
<dbReference type="GO" id="GO:0016020">
    <property type="term" value="C:membrane"/>
    <property type="evidence" value="ECO:0007669"/>
    <property type="project" value="UniProtKB-SubCell"/>
</dbReference>
<feature type="transmembrane region" description="Helical" evidence="9">
    <location>
        <begin position="86"/>
        <end position="110"/>
    </location>
</feature>
<keyword evidence="3 9" id="KW-1133">Transmembrane helix</keyword>
<evidence type="ECO:0000256" key="9">
    <source>
        <dbReference type="SAM" id="Phobius"/>
    </source>
</evidence>
<keyword evidence="7" id="KW-0807">Transducer</keyword>
<dbReference type="STRING" id="947166.A0A1D1V2V7"/>
<reference evidence="11 12" key="1">
    <citation type="journal article" date="2016" name="Nat. Commun.">
        <title>Extremotolerant tardigrade genome and improved radiotolerance of human cultured cells by tardigrade-unique protein.</title>
        <authorList>
            <person name="Hashimoto T."/>
            <person name="Horikawa D.D."/>
            <person name="Saito Y."/>
            <person name="Kuwahara H."/>
            <person name="Kozuka-Hata H."/>
            <person name="Shin-I T."/>
            <person name="Minakuchi Y."/>
            <person name="Ohishi K."/>
            <person name="Motoyama A."/>
            <person name="Aizu T."/>
            <person name="Enomoto A."/>
            <person name="Kondo K."/>
            <person name="Tanaka S."/>
            <person name="Hara Y."/>
            <person name="Koshikawa S."/>
            <person name="Sagara H."/>
            <person name="Miura T."/>
            <person name="Yokobori S."/>
            <person name="Miyagawa K."/>
            <person name="Suzuki Y."/>
            <person name="Kubo T."/>
            <person name="Oyama M."/>
            <person name="Kohara Y."/>
            <person name="Fujiyama A."/>
            <person name="Arakawa K."/>
            <person name="Katayama T."/>
            <person name="Toyoda A."/>
            <person name="Kunieda T."/>
        </authorList>
    </citation>
    <scope>NUCLEOTIDE SEQUENCE [LARGE SCALE GENOMIC DNA]</scope>
    <source>
        <strain evidence="11 12">YOKOZUNA-1</strain>
    </source>
</reference>
<name>A0A1D1V2V7_RAMVA</name>
<dbReference type="EMBL" id="BDGG01000003">
    <property type="protein sequence ID" value="GAU95015.1"/>
    <property type="molecule type" value="Genomic_DNA"/>
</dbReference>
<evidence type="ECO:0000256" key="4">
    <source>
        <dbReference type="ARBA" id="ARBA00023040"/>
    </source>
</evidence>
<dbReference type="SUPFAM" id="SSF81321">
    <property type="entry name" value="Family A G protein-coupled receptor-like"/>
    <property type="match status" value="1"/>
</dbReference>
<dbReference type="InterPro" id="IPR000276">
    <property type="entry name" value="GPCR_Rhodpsn"/>
</dbReference>
<keyword evidence="4" id="KW-0297">G-protein coupled receptor</keyword>
<evidence type="ECO:0000256" key="2">
    <source>
        <dbReference type="ARBA" id="ARBA00022692"/>
    </source>
</evidence>
<organism evidence="11 12">
    <name type="scientific">Ramazzottius varieornatus</name>
    <name type="common">Water bear</name>
    <name type="synonym">Tardigrade</name>
    <dbReference type="NCBI Taxonomy" id="947166"/>
    <lineage>
        <taxon>Eukaryota</taxon>
        <taxon>Metazoa</taxon>
        <taxon>Ecdysozoa</taxon>
        <taxon>Tardigrada</taxon>
        <taxon>Eutardigrada</taxon>
        <taxon>Parachela</taxon>
        <taxon>Hypsibioidea</taxon>
        <taxon>Ramazzottiidae</taxon>
        <taxon>Ramazzottius</taxon>
    </lineage>
</organism>
<dbReference type="InterPro" id="IPR017452">
    <property type="entry name" value="GPCR_Rhodpsn_7TM"/>
</dbReference>
<keyword evidence="12" id="KW-1185">Reference proteome</keyword>
<dbReference type="PANTHER" id="PTHR24240">
    <property type="entry name" value="OPSIN"/>
    <property type="match status" value="1"/>
</dbReference>
<evidence type="ECO:0000256" key="7">
    <source>
        <dbReference type="ARBA" id="ARBA00023224"/>
    </source>
</evidence>
<feature type="domain" description="G-protein coupled receptors family 1 profile" evidence="10">
    <location>
        <begin position="66"/>
        <end position="145"/>
    </location>
</feature>
<evidence type="ECO:0000256" key="5">
    <source>
        <dbReference type="ARBA" id="ARBA00023136"/>
    </source>
</evidence>
<dbReference type="Gene3D" id="1.20.1070.10">
    <property type="entry name" value="Rhodopsin 7-helix transmembrane proteins"/>
    <property type="match status" value="1"/>
</dbReference>
<comment type="caution">
    <text evidence="11">The sequence shown here is derived from an EMBL/GenBank/DDBJ whole genome shotgun (WGS) entry which is preliminary data.</text>
</comment>
<evidence type="ECO:0000259" key="10">
    <source>
        <dbReference type="PROSITE" id="PS50262"/>
    </source>
</evidence>